<dbReference type="AlphaFoldDB" id="A0A4U5MQQ1"/>
<keyword evidence="5 7" id="KW-0472">Membrane</keyword>
<evidence type="ECO:0000256" key="7">
    <source>
        <dbReference type="PROSITE-ProRule" id="PRU00740"/>
    </source>
</evidence>
<dbReference type="STRING" id="34508.A0A4U5MQQ1"/>
<evidence type="ECO:0000256" key="6">
    <source>
        <dbReference type="ARBA" id="ARBA00023180"/>
    </source>
</evidence>
<keyword evidence="2 7" id="KW-0812">Transmembrane</keyword>
<dbReference type="PANTHER" id="PTHR11506">
    <property type="entry name" value="LYSOSOME-ASSOCIATED MEMBRANE GLYCOPROTEIN"/>
    <property type="match status" value="1"/>
</dbReference>
<feature type="transmembrane region" description="Helical" evidence="8">
    <location>
        <begin position="212"/>
        <end position="234"/>
    </location>
</feature>
<evidence type="ECO:0000259" key="10">
    <source>
        <dbReference type="Pfam" id="PF21222"/>
    </source>
</evidence>
<comment type="similarity">
    <text evidence="7">Belongs to the LAMP family.</text>
</comment>
<reference evidence="11 12" key="1">
    <citation type="journal article" date="2015" name="Genome Biol.">
        <title>Comparative genomics of Steinernema reveals deeply conserved gene regulatory networks.</title>
        <authorList>
            <person name="Dillman A.R."/>
            <person name="Macchietto M."/>
            <person name="Porter C.F."/>
            <person name="Rogers A."/>
            <person name="Williams B."/>
            <person name="Antoshechkin I."/>
            <person name="Lee M.M."/>
            <person name="Goodwin Z."/>
            <person name="Lu X."/>
            <person name="Lewis E.E."/>
            <person name="Goodrich-Blair H."/>
            <person name="Stock S.P."/>
            <person name="Adams B.J."/>
            <person name="Sternberg P.W."/>
            <person name="Mortazavi A."/>
        </authorList>
    </citation>
    <scope>NUCLEOTIDE SEQUENCE [LARGE SCALE GENOMIC DNA]</scope>
    <source>
        <strain evidence="11 12">ALL</strain>
    </source>
</reference>
<keyword evidence="6" id="KW-0325">Glycoprotein</keyword>
<evidence type="ECO:0000256" key="2">
    <source>
        <dbReference type="ARBA" id="ARBA00022692"/>
    </source>
</evidence>
<name>A0A4U5MQQ1_STECR</name>
<sequence>MKAFLLTLLLGVAAANVQYALKDAQGSRYCFLMDVDFDGVVQYETNNKTVDYKFKVEKAGEVLGECHTTFNKTISATRVVIEFLPNGITPPMTHAQKLWNITLTFADMAAKNEYELVDYSVGAIFYPTIFDSTEAEIKYTKDPNAENTVHWAKAEKTPHAFSCSSSGVSFVKESKLALNNLKVLPFASLDKAEFPGNQQFDKCPMDTKTSDIVPIVVGACLAGLVIIVLIAYLIGRARARRQGYASV</sequence>
<dbReference type="Proteomes" id="UP000298663">
    <property type="component" value="Unassembled WGS sequence"/>
</dbReference>
<keyword evidence="4 8" id="KW-1133">Transmembrane helix</keyword>
<evidence type="ECO:0000256" key="3">
    <source>
        <dbReference type="ARBA" id="ARBA00022729"/>
    </source>
</evidence>
<dbReference type="Gene3D" id="2.40.160.110">
    <property type="match status" value="1"/>
</dbReference>
<dbReference type="GO" id="GO:0031902">
    <property type="term" value="C:late endosome membrane"/>
    <property type="evidence" value="ECO:0007669"/>
    <property type="project" value="TreeGrafter"/>
</dbReference>
<organism evidence="11 12">
    <name type="scientific">Steinernema carpocapsae</name>
    <name type="common">Entomopathogenic nematode</name>
    <dbReference type="NCBI Taxonomy" id="34508"/>
    <lineage>
        <taxon>Eukaryota</taxon>
        <taxon>Metazoa</taxon>
        <taxon>Ecdysozoa</taxon>
        <taxon>Nematoda</taxon>
        <taxon>Chromadorea</taxon>
        <taxon>Rhabditida</taxon>
        <taxon>Tylenchina</taxon>
        <taxon>Panagrolaimomorpha</taxon>
        <taxon>Strongyloidoidea</taxon>
        <taxon>Steinernematidae</taxon>
        <taxon>Steinernema</taxon>
    </lineage>
</organism>
<evidence type="ECO:0000256" key="5">
    <source>
        <dbReference type="ARBA" id="ARBA00023136"/>
    </source>
</evidence>
<evidence type="ECO:0000256" key="8">
    <source>
        <dbReference type="SAM" id="Phobius"/>
    </source>
</evidence>
<dbReference type="CDD" id="cd12087">
    <property type="entry name" value="TM_EGFR-like"/>
    <property type="match status" value="1"/>
</dbReference>
<comment type="caution">
    <text evidence="11">The sequence shown here is derived from an EMBL/GenBank/DDBJ whole genome shotgun (WGS) entry which is preliminary data.</text>
</comment>
<dbReference type="EMBL" id="AZBU02000006">
    <property type="protein sequence ID" value="TKR71970.1"/>
    <property type="molecule type" value="Genomic_DNA"/>
</dbReference>
<feature type="chain" id="PRO_5020701470" description="Lysosome-associated membrane glycoprotein 2-like transmembrane domain-containing protein" evidence="9">
    <location>
        <begin position="16"/>
        <end position="247"/>
    </location>
</feature>
<evidence type="ECO:0000256" key="4">
    <source>
        <dbReference type="ARBA" id="ARBA00022989"/>
    </source>
</evidence>
<comment type="caution">
    <text evidence="7">Lacks conserved residue(s) required for the propagation of feature annotation.</text>
</comment>
<proteinExistence type="inferred from homology"/>
<accession>A0A4U5MQQ1</accession>
<dbReference type="OrthoDB" id="6232933at2759"/>
<dbReference type="GO" id="GO:0072594">
    <property type="term" value="P:establishment of protein localization to organelle"/>
    <property type="evidence" value="ECO:0007669"/>
    <property type="project" value="TreeGrafter"/>
</dbReference>
<dbReference type="InterPro" id="IPR048524">
    <property type="entry name" value="Lamp2-like_TM"/>
</dbReference>
<protein>
    <recommendedName>
        <fullName evidence="10">Lysosome-associated membrane glycoprotein 2-like transmembrane domain-containing protein</fullName>
    </recommendedName>
</protein>
<dbReference type="PANTHER" id="PTHR11506:SF35">
    <property type="entry name" value="LYSOSOME-ASSOCIATED MEMBRANE GLYCOPROTEIN 5"/>
    <property type="match status" value="1"/>
</dbReference>
<feature type="signal peptide" evidence="9">
    <location>
        <begin position="1"/>
        <end position="15"/>
    </location>
</feature>
<evidence type="ECO:0000313" key="12">
    <source>
        <dbReference type="Proteomes" id="UP000298663"/>
    </source>
</evidence>
<evidence type="ECO:0000256" key="9">
    <source>
        <dbReference type="SAM" id="SignalP"/>
    </source>
</evidence>
<dbReference type="PROSITE" id="PS51407">
    <property type="entry name" value="LAMP_3"/>
    <property type="match status" value="1"/>
</dbReference>
<gene>
    <name evidence="11" type="ORF">L596_019498</name>
</gene>
<feature type="domain" description="Lysosome-associated membrane glycoprotein 2-like transmembrane" evidence="10">
    <location>
        <begin position="213"/>
        <end position="244"/>
    </location>
</feature>
<comment type="subcellular location">
    <subcellularLocation>
        <location evidence="1">Cell membrane</location>
        <topology evidence="1">Single-pass type I membrane protein</topology>
    </subcellularLocation>
    <subcellularLocation>
        <location evidence="7">Membrane</location>
        <topology evidence="7">Single-pass type I membrane protein</topology>
    </subcellularLocation>
</comment>
<evidence type="ECO:0000313" key="11">
    <source>
        <dbReference type="EMBL" id="TKR71970.1"/>
    </source>
</evidence>
<reference evidence="11 12" key="2">
    <citation type="journal article" date="2019" name="G3 (Bethesda)">
        <title>Hybrid Assembly of the Genome of the Entomopathogenic Nematode Steinernema carpocapsae Identifies the X-Chromosome.</title>
        <authorList>
            <person name="Serra L."/>
            <person name="Macchietto M."/>
            <person name="Macias-Munoz A."/>
            <person name="McGill C.J."/>
            <person name="Rodriguez I.M."/>
            <person name="Rodriguez B."/>
            <person name="Murad R."/>
            <person name="Mortazavi A."/>
        </authorList>
    </citation>
    <scope>NUCLEOTIDE SEQUENCE [LARGE SCALE GENOMIC DNA]</scope>
    <source>
        <strain evidence="11 12">ALL</strain>
    </source>
</reference>
<dbReference type="Pfam" id="PF21222">
    <property type="entry name" value="Lamp2_2nd"/>
    <property type="match status" value="1"/>
</dbReference>
<dbReference type="GO" id="GO:0005765">
    <property type="term" value="C:lysosomal membrane"/>
    <property type="evidence" value="ECO:0007669"/>
    <property type="project" value="TreeGrafter"/>
</dbReference>
<keyword evidence="12" id="KW-1185">Reference proteome</keyword>
<dbReference type="GO" id="GO:0005886">
    <property type="term" value="C:plasma membrane"/>
    <property type="evidence" value="ECO:0007669"/>
    <property type="project" value="TreeGrafter"/>
</dbReference>
<keyword evidence="3 9" id="KW-0732">Signal</keyword>
<evidence type="ECO:0000256" key="1">
    <source>
        <dbReference type="ARBA" id="ARBA00004251"/>
    </source>
</evidence>
<dbReference type="InterPro" id="IPR002000">
    <property type="entry name" value="Lysosome-assoc_membr_glycop"/>
</dbReference>